<comment type="function">
    <text evidence="5">Component of the kinetochore, a multiprotein complex that assembles on centromeric DNA and attaches chromosomes to spindle microtubules, mediating chromosome segregation and sister chromatid segregation during meiosis and mitosis. Component of the inner kinetochore constitutive centromere-associated network (CCAN), which serves as a structural platform for outer kinetochore assembly.</text>
</comment>
<dbReference type="InterPro" id="IPR025974">
    <property type="entry name" value="Mif2/CENP-C_cupin"/>
</dbReference>
<feature type="region of interest" description="Disordered" evidence="7">
    <location>
        <begin position="331"/>
        <end position="369"/>
    </location>
</feature>
<organism evidence="9 10">
    <name type="scientific">Boletus reticuloceps</name>
    <dbReference type="NCBI Taxonomy" id="495285"/>
    <lineage>
        <taxon>Eukaryota</taxon>
        <taxon>Fungi</taxon>
        <taxon>Dikarya</taxon>
        <taxon>Basidiomycota</taxon>
        <taxon>Agaricomycotina</taxon>
        <taxon>Agaricomycetes</taxon>
        <taxon>Agaricomycetidae</taxon>
        <taxon>Boletales</taxon>
        <taxon>Boletineae</taxon>
        <taxon>Boletaceae</taxon>
        <taxon>Boletoideae</taxon>
        <taxon>Boletus</taxon>
    </lineage>
</organism>
<dbReference type="SUPFAM" id="SSF51182">
    <property type="entry name" value="RmlC-like cupins"/>
    <property type="match status" value="1"/>
</dbReference>
<dbReference type="PANTHER" id="PTHR16684">
    <property type="entry name" value="CENTROMERE PROTEIN C"/>
    <property type="match status" value="1"/>
</dbReference>
<feature type="compositionally biased region" description="Basic residues" evidence="7">
    <location>
        <begin position="337"/>
        <end position="350"/>
    </location>
</feature>
<feature type="region of interest" description="Disordered" evidence="7">
    <location>
        <begin position="132"/>
        <end position="309"/>
    </location>
</feature>
<evidence type="ECO:0000313" key="10">
    <source>
        <dbReference type="Proteomes" id="UP000683000"/>
    </source>
</evidence>
<dbReference type="InterPro" id="IPR011051">
    <property type="entry name" value="RmlC_Cupin_sf"/>
</dbReference>
<name>A0A8I3A920_9AGAM</name>
<proteinExistence type="inferred from homology"/>
<feature type="region of interest" description="Disordered" evidence="7">
    <location>
        <begin position="1"/>
        <end position="32"/>
    </location>
</feature>
<dbReference type="PANTHER" id="PTHR16684:SF11">
    <property type="entry name" value="CENTROMERE PROTEIN C"/>
    <property type="match status" value="1"/>
</dbReference>
<evidence type="ECO:0000256" key="5">
    <source>
        <dbReference type="ARBA" id="ARBA00057947"/>
    </source>
</evidence>
<feature type="region of interest" description="Disordered" evidence="7">
    <location>
        <begin position="504"/>
        <end position="533"/>
    </location>
</feature>
<evidence type="ECO:0000256" key="3">
    <source>
        <dbReference type="ARBA" id="ARBA00023125"/>
    </source>
</evidence>
<protein>
    <recommendedName>
        <fullName evidence="6">CENP-C homolog</fullName>
    </recommendedName>
</protein>
<feature type="domain" description="Mif2/CENP-C cupin" evidence="8">
    <location>
        <begin position="405"/>
        <end position="490"/>
    </location>
</feature>
<dbReference type="InterPro" id="IPR014710">
    <property type="entry name" value="RmlC-like_jellyroll"/>
</dbReference>
<keyword evidence="3" id="KW-0238">DNA-binding</keyword>
<dbReference type="AlphaFoldDB" id="A0A8I3A920"/>
<feature type="compositionally biased region" description="Acidic residues" evidence="7">
    <location>
        <begin position="203"/>
        <end position="214"/>
    </location>
</feature>
<gene>
    <name evidence="9" type="ORF">JVT61DRAFT_2381</name>
</gene>
<dbReference type="FunFam" id="2.60.120.10:FF:000033">
    <property type="entry name" value="Centromere protein C 1"/>
    <property type="match status" value="1"/>
</dbReference>
<dbReference type="Proteomes" id="UP000683000">
    <property type="component" value="Unassembled WGS sequence"/>
</dbReference>
<dbReference type="CDD" id="cd06993">
    <property type="entry name" value="cupin_CENP-C_C"/>
    <property type="match status" value="1"/>
</dbReference>
<dbReference type="GO" id="GO:0051382">
    <property type="term" value="P:kinetochore assembly"/>
    <property type="evidence" value="ECO:0007669"/>
    <property type="project" value="InterPro"/>
</dbReference>
<dbReference type="OrthoDB" id="1939643at2759"/>
<evidence type="ECO:0000259" key="8">
    <source>
        <dbReference type="Pfam" id="PF11699"/>
    </source>
</evidence>
<evidence type="ECO:0000256" key="1">
    <source>
        <dbReference type="ARBA" id="ARBA00004123"/>
    </source>
</evidence>
<dbReference type="Pfam" id="PF11699">
    <property type="entry name" value="CENP-C_C"/>
    <property type="match status" value="1"/>
</dbReference>
<sequence length="533" mass="59297">MPRESTDRRKSSLGTRRGPPRQHIPFRADDLARGKKTGMAVAYVDRNSDEFEPFEQVIKQADNRSPPRIKYKKKRVSIAPPVEEVDEDGEMSMDLAESNQGSPLAYFTNANPVYAPDSSRRPVISRSIMRASEIDYDQIPSPKSYTSRPPTTNGRGPSALSKSFVREPTPDPDLDYANPGMHDDFEPPQPDDDPPRSQTPETTPEEAREDEEVAEVVVAQSKKVDKGKRRADPVEEDEPSNTEPRDANGVEDDIAQGLQEAENAQDDEDNVPPAKKPRKEQAPKKPRSEKRVIRTPVERSPTPEWGATWATPPLQAIGVIKEIIRVPHEPVKPLGKAGKRKRGVAARGKSKGGDTPFDPEEGWDENTPTNATVIDYNTQEEVSRRVAFLAKMIDPKAAANSNWFFQKIFGEGEFIAAGQMHIPPKSQKPSKSTKDNTYVFYVIQGAVSVFIHETSFIITTGGMFLVPRVPGNTYYIENIAERDARLFFTQARMLPAEDLMQAQHIAQSAPPSSHRRAISEDVSAGPRKGTRKA</sequence>
<feature type="compositionally biased region" description="Basic and acidic residues" evidence="7">
    <location>
        <begin position="1"/>
        <end position="10"/>
    </location>
</feature>
<accession>A0A8I3A920</accession>
<keyword evidence="10" id="KW-1185">Reference proteome</keyword>
<dbReference type="EMBL" id="JAGFBS010000012">
    <property type="protein sequence ID" value="KAG6376396.1"/>
    <property type="molecule type" value="Genomic_DNA"/>
</dbReference>
<comment type="caution">
    <text evidence="9">The sequence shown here is derived from an EMBL/GenBank/DDBJ whole genome shotgun (WGS) entry which is preliminary data.</text>
</comment>
<dbReference type="GO" id="GO:0000776">
    <property type="term" value="C:kinetochore"/>
    <property type="evidence" value="ECO:0007669"/>
    <property type="project" value="InterPro"/>
</dbReference>
<evidence type="ECO:0000313" key="9">
    <source>
        <dbReference type="EMBL" id="KAG6376396.1"/>
    </source>
</evidence>
<evidence type="ECO:0000256" key="2">
    <source>
        <dbReference type="ARBA" id="ARBA00010291"/>
    </source>
</evidence>
<dbReference type="Gene3D" id="2.60.120.10">
    <property type="entry name" value="Jelly Rolls"/>
    <property type="match status" value="1"/>
</dbReference>
<keyword evidence="4" id="KW-0539">Nucleus</keyword>
<reference evidence="9" key="1">
    <citation type="submission" date="2021-03" db="EMBL/GenBank/DDBJ databases">
        <title>Evolutionary innovations through gain and loss of genes in the ectomycorrhizal Boletales.</title>
        <authorList>
            <person name="Wu G."/>
            <person name="Miyauchi S."/>
            <person name="Morin E."/>
            <person name="Yang Z.-L."/>
            <person name="Xu J."/>
            <person name="Martin F.M."/>
        </authorList>
    </citation>
    <scope>NUCLEOTIDE SEQUENCE</scope>
    <source>
        <strain evidence="9">BR01</strain>
    </source>
</reference>
<dbReference type="GO" id="GO:0005634">
    <property type="term" value="C:nucleus"/>
    <property type="evidence" value="ECO:0007669"/>
    <property type="project" value="UniProtKB-SubCell"/>
</dbReference>
<comment type="similarity">
    <text evidence="2">Belongs to the CENP-C/MIF2 family.</text>
</comment>
<dbReference type="GO" id="GO:0051315">
    <property type="term" value="P:attachment of mitotic spindle microtubules to kinetochore"/>
    <property type="evidence" value="ECO:0007669"/>
    <property type="project" value="TreeGrafter"/>
</dbReference>
<dbReference type="GO" id="GO:0019237">
    <property type="term" value="F:centromeric DNA binding"/>
    <property type="evidence" value="ECO:0007669"/>
    <property type="project" value="InterPro"/>
</dbReference>
<feature type="compositionally biased region" description="Polar residues" evidence="7">
    <location>
        <begin position="141"/>
        <end position="155"/>
    </location>
</feature>
<dbReference type="GO" id="GO:0051455">
    <property type="term" value="P:spindle attachment to meiosis I kinetochore"/>
    <property type="evidence" value="ECO:0007669"/>
    <property type="project" value="TreeGrafter"/>
</dbReference>
<evidence type="ECO:0000256" key="6">
    <source>
        <dbReference type="ARBA" id="ARBA00075033"/>
    </source>
</evidence>
<evidence type="ECO:0000256" key="7">
    <source>
        <dbReference type="SAM" id="MobiDB-lite"/>
    </source>
</evidence>
<dbReference type="InterPro" id="IPR028386">
    <property type="entry name" value="CENP-C/Mif2/cnp3"/>
</dbReference>
<evidence type="ECO:0000256" key="4">
    <source>
        <dbReference type="ARBA" id="ARBA00023242"/>
    </source>
</evidence>
<comment type="subcellular location">
    <subcellularLocation>
        <location evidence="1">Nucleus</location>
    </subcellularLocation>
</comment>